<evidence type="ECO:0000313" key="1">
    <source>
        <dbReference type="EMBL" id="MBP2237961.1"/>
    </source>
</evidence>
<accession>A0ABS4R4Z3</accession>
<proteinExistence type="predicted"/>
<evidence type="ECO:0008006" key="3">
    <source>
        <dbReference type="Google" id="ProtNLM"/>
    </source>
</evidence>
<organism evidence="1 2">
    <name type="scientific">Sinorhizobium kostiense</name>
    <dbReference type="NCBI Taxonomy" id="76747"/>
    <lineage>
        <taxon>Bacteria</taxon>
        <taxon>Pseudomonadati</taxon>
        <taxon>Pseudomonadota</taxon>
        <taxon>Alphaproteobacteria</taxon>
        <taxon>Hyphomicrobiales</taxon>
        <taxon>Rhizobiaceae</taxon>
        <taxon>Sinorhizobium/Ensifer group</taxon>
        <taxon>Sinorhizobium</taxon>
    </lineage>
</organism>
<dbReference type="Proteomes" id="UP000730739">
    <property type="component" value="Unassembled WGS sequence"/>
</dbReference>
<name>A0ABS4R4Z3_9HYPH</name>
<keyword evidence="2" id="KW-1185">Reference proteome</keyword>
<sequence>MAVTAQEDTEIVKRGYNARQLHAIDKENRQRNLLLADRIKKEILQILRTFRHRAASFLFAGSAPVHFCRILQFEASQ</sequence>
<dbReference type="EMBL" id="JAGILA010000007">
    <property type="protein sequence ID" value="MBP2237961.1"/>
    <property type="molecule type" value="Genomic_DNA"/>
</dbReference>
<gene>
    <name evidence="1" type="ORF">J2Z31_004488</name>
</gene>
<evidence type="ECO:0000313" key="2">
    <source>
        <dbReference type="Proteomes" id="UP000730739"/>
    </source>
</evidence>
<protein>
    <recommendedName>
        <fullName evidence="3">Transposase</fullName>
    </recommendedName>
</protein>
<comment type="caution">
    <text evidence="1">The sequence shown here is derived from an EMBL/GenBank/DDBJ whole genome shotgun (WGS) entry which is preliminary data.</text>
</comment>
<reference evidence="1 2" key="1">
    <citation type="submission" date="2021-03" db="EMBL/GenBank/DDBJ databases">
        <title>Genomic Encyclopedia of Type Strains, Phase IV (KMG-IV): sequencing the most valuable type-strain genomes for metagenomic binning, comparative biology and taxonomic classification.</title>
        <authorList>
            <person name="Goeker M."/>
        </authorList>
    </citation>
    <scope>NUCLEOTIDE SEQUENCE [LARGE SCALE GENOMIC DNA]</scope>
    <source>
        <strain evidence="1 2">DSM 13372</strain>
    </source>
</reference>